<dbReference type="Pfam" id="PF17764">
    <property type="entry name" value="PriA_3primeBD"/>
    <property type="match status" value="1"/>
</dbReference>
<dbReference type="SMART" id="SM00490">
    <property type="entry name" value="HELICc"/>
    <property type="match status" value="1"/>
</dbReference>
<comment type="caution">
    <text evidence="13">The sequence shown here is derived from an EMBL/GenBank/DDBJ whole genome shotgun (WGS) entry which is preliminary data.</text>
</comment>
<feature type="binding site" evidence="11">
    <location>
        <position position="484"/>
    </location>
    <ligand>
        <name>Zn(2+)</name>
        <dbReference type="ChEBI" id="CHEBI:29105"/>
        <label>2</label>
    </ligand>
</feature>
<comment type="catalytic activity">
    <reaction evidence="11">
        <text>Couples ATP hydrolysis with the unwinding of duplex DNA by translocating in the 3'-5' direction.</text>
        <dbReference type="EC" id="5.6.2.4"/>
    </reaction>
</comment>
<keyword evidence="6 11" id="KW-0347">Helicase</keyword>
<sequence>MSSSNDIILSIAVPTPLRQLFDYLPPKGIDPVLLQPGMRVQVQFGPRRMLGIIEAIKDQSDCPPDKLRHASGILENSPVLPENIMSLCRWAASYYHYSLGETLSLALPQALRQGKPASAGTITLWKSACELNDVLKKQLKSAKRQLQALELIHTAPQGINEVELKEAGISKTILTNLAKKQLASCYELEVHNEPFYSASYSASDSASDSVSPLLRQAPLTLNPEQQFALEGILETPSFHPVLLEGVTGSGKTEVYLQAIAATLKAGRQALVLVPEIGLTPQTIERFRKRFRVPVVCIHSGLSDGERLQSWLAASRTSAGILIATRSGVFTPMPKLGLIIIDEEHDGSYKQQDTLRYNARDLAIYRAKMADCPVVLGSATPSLESLQNARTGRYSHLQMKSRAGGAKAPTIELLDIRQQLLTDGFAQPILDRMQRTLQQGHQVMVFLNRRGYAPSLICHDCGTIFDCPHCDAHMTLHRQPPHMHCHHCDYQTAIPRACPACHSKKLQPAGQGTERSEQVLSQLFPDYPVLRVDRDSTRRKDALPALLDQINEGKPCILLGTQMLAKGHHFPGVTLVAIINADGGLFSSDFRGLEKTGQLVMQVAGRSGRGQMPGHVIIQTHNPQHPALQMLSMNDFTRFANSLFSERQHLRLPPCGYLAVFRTESAYTQDGLALLKQLRERVLQHFGEMSALTPLGPLPAIMEKRQGRFRQQLLLQSSERPILHRVLNDLVGYLDGLKLPRHLRWTLDVDPQEMT</sequence>
<dbReference type="Pfam" id="PF18319">
    <property type="entry name" value="Zn_ribbon_PriA"/>
    <property type="match status" value="1"/>
</dbReference>
<keyword evidence="2 11" id="KW-0235">DNA replication</keyword>
<keyword evidence="1 11" id="KW-0639">Primosome</keyword>
<dbReference type="InterPro" id="IPR041222">
    <property type="entry name" value="PriA_3primeBD"/>
</dbReference>
<dbReference type="CDD" id="cd17929">
    <property type="entry name" value="DEXHc_priA"/>
    <property type="match status" value="1"/>
</dbReference>
<keyword evidence="8 11" id="KW-0067">ATP-binding</keyword>
<dbReference type="PANTHER" id="PTHR30580:SF0">
    <property type="entry name" value="PRIMOSOMAL PROTEIN N"/>
    <property type="match status" value="1"/>
</dbReference>
<dbReference type="Gene3D" id="3.40.1440.60">
    <property type="entry name" value="PriA, 3(prime) DNA-binding domain"/>
    <property type="match status" value="1"/>
</dbReference>
<dbReference type="InterPro" id="IPR014001">
    <property type="entry name" value="Helicase_ATP-bd"/>
</dbReference>
<dbReference type="HAMAP" id="MF_00983">
    <property type="entry name" value="PriA"/>
    <property type="match status" value="1"/>
</dbReference>
<dbReference type="NCBIfam" id="NF004067">
    <property type="entry name" value="PRK05580.1-4"/>
    <property type="match status" value="1"/>
</dbReference>
<dbReference type="InterPro" id="IPR011545">
    <property type="entry name" value="DEAD/DEAH_box_helicase_dom"/>
</dbReference>
<dbReference type="SMART" id="SM00487">
    <property type="entry name" value="DEXDc"/>
    <property type="match status" value="1"/>
</dbReference>
<feature type="binding site" evidence="11">
    <location>
        <position position="457"/>
    </location>
    <ligand>
        <name>Zn(2+)</name>
        <dbReference type="ChEBI" id="CHEBI:29105"/>
        <label>1</label>
    </ligand>
</feature>
<keyword evidence="3 11" id="KW-0479">Metal-binding</keyword>
<keyword evidence="7 11" id="KW-0862">Zinc</keyword>
<dbReference type="InterPro" id="IPR041236">
    <property type="entry name" value="PriA_C"/>
</dbReference>
<dbReference type="SUPFAM" id="SSF52540">
    <property type="entry name" value="P-loop containing nucleoside triphosphate hydrolases"/>
    <property type="match status" value="2"/>
</dbReference>
<keyword evidence="4 11" id="KW-0547">Nucleotide-binding</keyword>
<dbReference type="Proteomes" id="UP001209854">
    <property type="component" value="Unassembled WGS sequence"/>
</dbReference>
<evidence type="ECO:0000313" key="14">
    <source>
        <dbReference type="Proteomes" id="UP001209854"/>
    </source>
</evidence>
<dbReference type="PANTHER" id="PTHR30580">
    <property type="entry name" value="PRIMOSOMAL PROTEIN N"/>
    <property type="match status" value="1"/>
</dbReference>
<protein>
    <recommendedName>
        <fullName evidence="11">Replication restart protein PriA</fullName>
    </recommendedName>
    <alternativeName>
        <fullName evidence="11">ATP-dependent DNA helicase PriA</fullName>
        <ecNumber evidence="11">5.6.2.4</ecNumber>
    </alternativeName>
    <alternativeName>
        <fullName evidence="11">DNA 3'-5' helicase PriA</fullName>
    </alternativeName>
</protein>
<evidence type="ECO:0000256" key="10">
    <source>
        <dbReference type="ARBA" id="ARBA00023235"/>
    </source>
</evidence>
<evidence type="ECO:0000256" key="3">
    <source>
        <dbReference type="ARBA" id="ARBA00022723"/>
    </source>
</evidence>
<feature type="domain" description="Helicase ATP-binding" evidence="12">
    <location>
        <begin position="232"/>
        <end position="398"/>
    </location>
</feature>
<dbReference type="RefSeq" id="WP_262565994.1">
    <property type="nucleotide sequence ID" value="NZ_JAPFCC010000001.1"/>
</dbReference>
<evidence type="ECO:0000256" key="5">
    <source>
        <dbReference type="ARBA" id="ARBA00022801"/>
    </source>
</evidence>
<comment type="similarity">
    <text evidence="11">Belongs to the helicase family. PriA subfamily.</text>
</comment>
<dbReference type="EC" id="5.6.2.4" evidence="11"/>
<gene>
    <name evidence="11" type="primary">priA</name>
    <name evidence="13" type="ORF">NX722_27455</name>
</gene>
<evidence type="ECO:0000256" key="2">
    <source>
        <dbReference type="ARBA" id="ARBA00022705"/>
    </source>
</evidence>
<evidence type="ECO:0000256" key="6">
    <source>
        <dbReference type="ARBA" id="ARBA00022806"/>
    </source>
</evidence>
<comment type="function">
    <text evidence="11">Initiates the restart of stalled replication forks, which reloads the replicative helicase on sites other than the origin of replication. Recognizes and binds to abandoned replication forks and remodels them to uncover a helicase loading site. Promotes assembly of the primosome at these replication forks.</text>
</comment>
<dbReference type="CDD" id="cd18804">
    <property type="entry name" value="SF2_C_priA"/>
    <property type="match status" value="1"/>
</dbReference>
<evidence type="ECO:0000256" key="1">
    <source>
        <dbReference type="ARBA" id="ARBA00022515"/>
    </source>
</evidence>
<evidence type="ECO:0000313" key="13">
    <source>
        <dbReference type="EMBL" id="MCW7556301.1"/>
    </source>
</evidence>
<evidence type="ECO:0000256" key="11">
    <source>
        <dbReference type="HAMAP-Rule" id="MF_00983"/>
    </source>
</evidence>
<dbReference type="InterPro" id="IPR001650">
    <property type="entry name" value="Helicase_C-like"/>
</dbReference>
<feature type="binding site" evidence="11">
    <location>
        <position position="469"/>
    </location>
    <ligand>
        <name>Zn(2+)</name>
        <dbReference type="ChEBI" id="CHEBI:29105"/>
        <label>2</label>
    </ligand>
</feature>
<dbReference type="EMBL" id="JAPFCC010000001">
    <property type="protein sequence ID" value="MCW7556301.1"/>
    <property type="molecule type" value="Genomic_DNA"/>
</dbReference>
<comment type="subunit">
    <text evidence="11">Component of the replication restart primosome.</text>
</comment>
<feature type="binding site" evidence="11">
    <location>
        <position position="497"/>
    </location>
    <ligand>
        <name>Zn(2+)</name>
        <dbReference type="ChEBI" id="CHEBI:29105"/>
        <label>1</label>
    </ligand>
</feature>
<evidence type="ECO:0000256" key="4">
    <source>
        <dbReference type="ARBA" id="ARBA00022741"/>
    </source>
</evidence>
<organism evidence="13 14">
    <name type="scientific">Endozoicomonas gorgoniicola</name>
    <dbReference type="NCBI Taxonomy" id="1234144"/>
    <lineage>
        <taxon>Bacteria</taxon>
        <taxon>Pseudomonadati</taxon>
        <taxon>Pseudomonadota</taxon>
        <taxon>Gammaproteobacteria</taxon>
        <taxon>Oceanospirillales</taxon>
        <taxon>Endozoicomonadaceae</taxon>
        <taxon>Endozoicomonas</taxon>
    </lineage>
</organism>
<comment type="cofactor">
    <cofactor evidence="11">
        <name>Zn(2+)</name>
        <dbReference type="ChEBI" id="CHEBI:29105"/>
    </cofactor>
    <text evidence="11">Binds 2 zinc ions per subunit.</text>
</comment>
<feature type="binding site" evidence="11">
    <location>
        <position position="466"/>
    </location>
    <ligand>
        <name>Zn(2+)</name>
        <dbReference type="ChEBI" id="CHEBI:29105"/>
        <label>2</label>
    </ligand>
</feature>
<dbReference type="InterPro" id="IPR040498">
    <property type="entry name" value="PriA_CRR"/>
</dbReference>
<keyword evidence="10 11" id="KW-0413">Isomerase</keyword>
<feature type="binding site" evidence="11">
    <location>
        <position position="460"/>
    </location>
    <ligand>
        <name>Zn(2+)</name>
        <dbReference type="ChEBI" id="CHEBI:29105"/>
        <label>1</label>
    </ligand>
</feature>
<feature type="binding site" evidence="11">
    <location>
        <position position="500"/>
    </location>
    <ligand>
        <name>Zn(2+)</name>
        <dbReference type="ChEBI" id="CHEBI:29105"/>
        <label>1</label>
    </ligand>
</feature>
<dbReference type="NCBIfam" id="TIGR00595">
    <property type="entry name" value="priA"/>
    <property type="match status" value="1"/>
</dbReference>
<dbReference type="Gene3D" id="3.40.50.300">
    <property type="entry name" value="P-loop containing nucleotide triphosphate hydrolases"/>
    <property type="match status" value="2"/>
</dbReference>
<keyword evidence="9 11" id="KW-0238">DNA-binding</keyword>
<dbReference type="InterPro" id="IPR027417">
    <property type="entry name" value="P-loop_NTPase"/>
</dbReference>
<dbReference type="GO" id="GO:0016787">
    <property type="term" value="F:hydrolase activity"/>
    <property type="evidence" value="ECO:0007669"/>
    <property type="project" value="UniProtKB-KW"/>
</dbReference>
<dbReference type="InterPro" id="IPR005259">
    <property type="entry name" value="PriA"/>
</dbReference>
<evidence type="ECO:0000256" key="7">
    <source>
        <dbReference type="ARBA" id="ARBA00022833"/>
    </source>
</evidence>
<evidence type="ECO:0000256" key="8">
    <source>
        <dbReference type="ARBA" id="ARBA00022840"/>
    </source>
</evidence>
<accession>A0ABT3N3U2</accession>
<dbReference type="PROSITE" id="PS51192">
    <property type="entry name" value="HELICASE_ATP_BIND_1"/>
    <property type="match status" value="1"/>
</dbReference>
<dbReference type="InterPro" id="IPR042115">
    <property type="entry name" value="PriA_3primeBD_sf"/>
</dbReference>
<name>A0ABT3N3U2_9GAMM</name>
<keyword evidence="5 11" id="KW-0378">Hydrolase</keyword>
<reference evidence="13 14" key="1">
    <citation type="submission" date="2022-10" db="EMBL/GenBank/DDBJ databases">
        <title>High-quality genome sequences of two octocoral-associated bacteria, Endozoicomonas euniceicola EF212 and Endozoicomonas gorgoniicola PS125.</title>
        <authorList>
            <person name="Chiou Y.-J."/>
            <person name="Chen Y.-H."/>
        </authorList>
    </citation>
    <scope>NUCLEOTIDE SEQUENCE [LARGE SCALE GENOMIC DNA]</scope>
    <source>
        <strain evidence="13 14">PS125</strain>
    </source>
</reference>
<evidence type="ECO:0000259" key="12">
    <source>
        <dbReference type="PROSITE" id="PS51192"/>
    </source>
</evidence>
<comment type="catalytic activity">
    <reaction evidence="11">
        <text>ATP + H2O = ADP + phosphate + H(+)</text>
        <dbReference type="Rhea" id="RHEA:13065"/>
        <dbReference type="ChEBI" id="CHEBI:15377"/>
        <dbReference type="ChEBI" id="CHEBI:15378"/>
        <dbReference type="ChEBI" id="CHEBI:30616"/>
        <dbReference type="ChEBI" id="CHEBI:43474"/>
        <dbReference type="ChEBI" id="CHEBI:456216"/>
        <dbReference type="EC" id="5.6.2.4"/>
    </reaction>
</comment>
<proteinExistence type="inferred from homology"/>
<keyword evidence="14" id="KW-1185">Reference proteome</keyword>
<feature type="binding site" evidence="11">
    <location>
        <position position="487"/>
    </location>
    <ligand>
        <name>Zn(2+)</name>
        <dbReference type="ChEBI" id="CHEBI:29105"/>
        <label>2</label>
    </ligand>
</feature>
<dbReference type="Pfam" id="PF18074">
    <property type="entry name" value="PriA_C"/>
    <property type="match status" value="1"/>
</dbReference>
<evidence type="ECO:0000256" key="9">
    <source>
        <dbReference type="ARBA" id="ARBA00023125"/>
    </source>
</evidence>
<dbReference type="Pfam" id="PF00270">
    <property type="entry name" value="DEAD"/>
    <property type="match status" value="1"/>
</dbReference>